<evidence type="ECO:0000313" key="2">
    <source>
        <dbReference type="EMBL" id="BAA05378.1"/>
    </source>
</evidence>
<feature type="region of interest" description="Disordered" evidence="1">
    <location>
        <begin position="1"/>
        <end position="58"/>
    </location>
</feature>
<feature type="compositionally biased region" description="Low complexity" evidence="1">
    <location>
        <begin position="99"/>
        <end position="125"/>
    </location>
</feature>
<evidence type="ECO:0000256" key="1">
    <source>
        <dbReference type="SAM" id="MobiDB-lite"/>
    </source>
</evidence>
<sequence>CASRQKRRRSAEVAEAQRAAATRSPPQPTAGTALTAPPCWTPSAVSTTPSSTGGCPSRGWSWQSWRGWAWARDPSMHPTANCPRQPRSPAVRRRTACCPSAASTSGGHPSPASAPSTSTSSDALLPTPPSPGMPGFGSVGSVRCQVFGFALF</sequence>
<reference evidence="2" key="1">
    <citation type="journal article" date="1996" name="Int. J. Dev. Biol.">
        <title>Characterization of terminally differentiated cell state by categorizing cDNA clones derived from chicken lens fibers.</title>
        <authorList>
            <person name="Sawada K."/>
            <person name="Agata K."/>
            <person name="Eguchi G."/>
        </authorList>
    </citation>
    <scope>NUCLEOTIDE SEQUENCE</scope>
    <source>
        <tissue evidence="2">Lens fibers</tissue>
    </source>
</reference>
<dbReference type="AlphaFoldDB" id="Q91954"/>
<feature type="region of interest" description="Disordered" evidence="1">
    <location>
        <begin position="73"/>
        <end position="136"/>
    </location>
</feature>
<feature type="compositionally biased region" description="Low complexity" evidence="1">
    <location>
        <begin position="41"/>
        <end position="58"/>
    </location>
</feature>
<organism evidence="2">
    <name type="scientific">Gallus gallus</name>
    <name type="common">Chicken</name>
    <dbReference type="NCBI Taxonomy" id="9031"/>
    <lineage>
        <taxon>Eukaryota</taxon>
        <taxon>Metazoa</taxon>
        <taxon>Chordata</taxon>
        <taxon>Craniata</taxon>
        <taxon>Vertebrata</taxon>
        <taxon>Euteleostomi</taxon>
        <taxon>Archelosauria</taxon>
        <taxon>Archosauria</taxon>
        <taxon>Dinosauria</taxon>
        <taxon>Saurischia</taxon>
        <taxon>Theropoda</taxon>
        <taxon>Coelurosauria</taxon>
        <taxon>Aves</taxon>
        <taxon>Neognathae</taxon>
        <taxon>Galloanserae</taxon>
        <taxon>Galliformes</taxon>
        <taxon>Phasianidae</taxon>
        <taxon>Phasianinae</taxon>
        <taxon>Gallus</taxon>
    </lineage>
</organism>
<feature type="non-terminal residue" evidence="2">
    <location>
        <position position="1"/>
    </location>
</feature>
<proteinExistence type="evidence at transcript level"/>
<dbReference type="EMBL" id="D26324">
    <property type="protein sequence ID" value="BAA05378.1"/>
    <property type="molecule type" value="mRNA"/>
</dbReference>
<name>Q91954_CHICK</name>
<accession>Q91954</accession>
<protein>
    <submittedName>
        <fullName evidence="2">Gallus gallus</fullName>
    </submittedName>
</protein>
<feature type="compositionally biased region" description="Low complexity" evidence="1">
    <location>
        <begin position="13"/>
        <end position="24"/>
    </location>
</feature>